<evidence type="ECO:0000256" key="4">
    <source>
        <dbReference type="ARBA" id="ARBA00023125"/>
    </source>
</evidence>
<evidence type="ECO:0000259" key="9">
    <source>
        <dbReference type="Pfam" id="PF03449"/>
    </source>
</evidence>
<dbReference type="GO" id="GO:0032784">
    <property type="term" value="P:regulation of DNA-templated transcription elongation"/>
    <property type="evidence" value="ECO:0007669"/>
    <property type="project" value="InterPro"/>
</dbReference>
<gene>
    <name evidence="10" type="ORF">A3C15_03245</name>
</gene>
<dbReference type="InterPro" id="IPR001437">
    <property type="entry name" value="Tscrpt_elong_fac_GreA/B_C"/>
</dbReference>
<reference evidence="10 11" key="1">
    <citation type="journal article" date="2016" name="Nat. Commun.">
        <title>Thousands of microbial genomes shed light on interconnected biogeochemical processes in an aquifer system.</title>
        <authorList>
            <person name="Anantharaman K."/>
            <person name="Brown C.T."/>
            <person name="Hug L.A."/>
            <person name="Sharon I."/>
            <person name="Castelle C.J."/>
            <person name="Probst A.J."/>
            <person name="Thomas B.C."/>
            <person name="Singh A."/>
            <person name="Wilkins M.J."/>
            <person name="Karaoz U."/>
            <person name="Brodie E.L."/>
            <person name="Williams K.H."/>
            <person name="Hubbard S.S."/>
            <person name="Banfield J.F."/>
        </authorList>
    </citation>
    <scope>NUCLEOTIDE SEQUENCE [LARGE SCALE GENOMIC DNA]</scope>
</reference>
<dbReference type="SUPFAM" id="SSF46557">
    <property type="entry name" value="GreA transcript cleavage protein, N-terminal domain"/>
    <property type="match status" value="1"/>
</dbReference>
<proteinExistence type="inferred from homology"/>
<keyword evidence="5" id="KW-0804">Transcription</keyword>
<dbReference type="SUPFAM" id="SSF54534">
    <property type="entry name" value="FKBP-like"/>
    <property type="match status" value="1"/>
</dbReference>
<keyword evidence="7" id="KW-0175">Coiled coil</keyword>
<evidence type="ECO:0000256" key="3">
    <source>
        <dbReference type="ARBA" id="ARBA00023015"/>
    </source>
</evidence>
<dbReference type="InterPro" id="IPR036953">
    <property type="entry name" value="GreA/GreB_C_sf"/>
</dbReference>
<dbReference type="PANTHER" id="PTHR30437">
    <property type="entry name" value="TRANSCRIPTION ELONGATION FACTOR GREA"/>
    <property type="match status" value="1"/>
</dbReference>
<keyword evidence="4" id="KW-0238">DNA-binding</keyword>
<dbReference type="STRING" id="1798682.A3C15_03245"/>
<accession>A0A1F6M7D9</accession>
<feature type="domain" description="Transcription elongation factor GreA/GreB C-terminal" evidence="8">
    <location>
        <begin position="75"/>
        <end position="146"/>
    </location>
</feature>
<dbReference type="Proteomes" id="UP000176532">
    <property type="component" value="Unassembled WGS sequence"/>
</dbReference>
<evidence type="ECO:0000313" key="11">
    <source>
        <dbReference type="Proteomes" id="UP000176532"/>
    </source>
</evidence>
<dbReference type="InterPro" id="IPR023459">
    <property type="entry name" value="Tscrpt_elong_fac_GreA/B_fam"/>
</dbReference>
<evidence type="ECO:0000256" key="6">
    <source>
        <dbReference type="ARBA" id="ARBA00030776"/>
    </source>
</evidence>
<comment type="caution">
    <text evidence="10">The sequence shown here is derived from an EMBL/GenBank/DDBJ whole genome shotgun (WGS) entry which is preliminary data.</text>
</comment>
<dbReference type="FunFam" id="1.10.287.180:FF:000001">
    <property type="entry name" value="Transcription elongation factor GreA"/>
    <property type="match status" value="1"/>
</dbReference>
<name>A0A1F6M7D9_9BACT</name>
<evidence type="ECO:0000259" key="8">
    <source>
        <dbReference type="Pfam" id="PF01272"/>
    </source>
</evidence>
<evidence type="ECO:0000256" key="2">
    <source>
        <dbReference type="ARBA" id="ARBA00013729"/>
    </source>
</evidence>
<evidence type="ECO:0000256" key="7">
    <source>
        <dbReference type="SAM" id="Coils"/>
    </source>
</evidence>
<feature type="domain" description="Transcription elongation factor GreA/GreB N-terminal" evidence="9">
    <location>
        <begin position="1"/>
        <end position="68"/>
    </location>
</feature>
<dbReference type="Gene3D" id="1.10.287.180">
    <property type="entry name" value="Transcription elongation factor, GreA/GreB, N-terminal domain"/>
    <property type="match status" value="1"/>
</dbReference>
<dbReference type="Pfam" id="PF01272">
    <property type="entry name" value="GreA_GreB"/>
    <property type="match status" value="1"/>
</dbReference>
<evidence type="ECO:0000313" key="10">
    <source>
        <dbReference type="EMBL" id="OGH67567.1"/>
    </source>
</evidence>
<dbReference type="AlphaFoldDB" id="A0A1F6M7D9"/>
<protein>
    <recommendedName>
        <fullName evidence="2">Transcription elongation factor GreA</fullName>
    </recommendedName>
    <alternativeName>
        <fullName evidence="6">Transcript cleavage factor GreA</fullName>
    </alternativeName>
</protein>
<dbReference type="Pfam" id="PF03449">
    <property type="entry name" value="GreA_GreB_N"/>
    <property type="match status" value="1"/>
</dbReference>
<comment type="similarity">
    <text evidence="1">Belongs to the GreA/GreB family.</text>
</comment>
<sequence>MTEDKFNELTVRLQRLKTERPRLADEVHRLAQNGDFSENAEYQMAKGRLRGLNDSIDRLEQQLNHAEIISKHSVNHVQIGSTVTVQCPDGSQKKFQILGSQETDPSRGIISHQSPIGAQLLLKKIGDTVELKRAASNMSCSIIKIE</sequence>
<evidence type="ECO:0000256" key="5">
    <source>
        <dbReference type="ARBA" id="ARBA00023163"/>
    </source>
</evidence>
<evidence type="ECO:0000256" key="1">
    <source>
        <dbReference type="ARBA" id="ARBA00008213"/>
    </source>
</evidence>
<keyword evidence="3" id="KW-0805">Transcription regulation</keyword>
<dbReference type="PANTHER" id="PTHR30437:SF4">
    <property type="entry name" value="TRANSCRIPTION ELONGATION FACTOR GREA"/>
    <property type="match status" value="1"/>
</dbReference>
<dbReference type="EMBL" id="MFQD01000042">
    <property type="protein sequence ID" value="OGH67567.1"/>
    <property type="molecule type" value="Genomic_DNA"/>
</dbReference>
<dbReference type="PIRSF" id="PIRSF006092">
    <property type="entry name" value="GreA_GreB"/>
    <property type="match status" value="1"/>
</dbReference>
<dbReference type="GO" id="GO:0070063">
    <property type="term" value="F:RNA polymerase binding"/>
    <property type="evidence" value="ECO:0007669"/>
    <property type="project" value="InterPro"/>
</dbReference>
<dbReference type="Gene3D" id="3.10.50.30">
    <property type="entry name" value="Transcription elongation factor, GreA/GreB, C-terminal domain"/>
    <property type="match status" value="1"/>
</dbReference>
<dbReference type="InterPro" id="IPR022691">
    <property type="entry name" value="Tscrpt_elong_fac_GreA/B_N"/>
</dbReference>
<dbReference type="InterPro" id="IPR036805">
    <property type="entry name" value="Tscrpt_elong_fac_GreA/B_N_sf"/>
</dbReference>
<dbReference type="GO" id="GO:0006354">
    <property type="term" value="P:DNA-templated transcription elongation"/>
    <property type="evidence" value="ECO:0007669"/>
    <property type="project" value="TreeGrafter"/>
</dbReference>
<feature type="coiled-coil region" evidence="7">
    <location>
        <begin position="6"/>
        <end position="69"/>
    </location>
</feature>
<organism evidence="10 11">
    <name type="scientific">Candidatus Magasanikbacteria bacterium RIFCSPHIGHO2_02_FULL_50_9b</name>
    <dbReference type="NCBI Taxonomy" id="1798682"/>
    <lineage>
        <taxon>Bacteria</taxon>
        <taxon>Candidatus Magasanikiibacteriota</taxon>
    </lineage>
</organism>
<dbReference type="GO" id="GO:0003677">
    <property type="term" value="F:DNA binding"/>
    <property type="evidence" value="ECO:0007669"/>
    <property type="project" value="UniProtKB-KW"/>
</dbReference>